<dbReference type="PROSITE" id="PS00606">
    <property type="entry name" value="KS3_1"/>
    <property type="match status" value="1"/>
</dbReference>
<dbReference type="InterPro" id="IPR020841">
    <property type="entry name" value="PKS_Beta-ketoAc_synthase_dom"/>
</dbReference>
<dbReference type="GO" id="GO:0005739">
    <property type="term" value="C:mitochondrion"/>
    <property type="evidence" value="ECO:0007669"/>
    <property type="project" value="TreeGrafter"/>
</dbReference>
<dbReference type="FunFam" id="3.40.47.10:FF:000024">
    <property type="entry name" value="3-oxoacyl-[acyl-carrier-protein] synthase, mitochondrial"/>
    <property type="match status" value="1"/>
</dbReference>
<proteinExistence type="inferred from homology"/>
<dbReference type="InterPro" id="IPR018201">
    <property type="entry name" value="Ketoacyl_synth_AS"/>
</dbReference>
<evidence type="ECO:0000256" key="7">
    <source>
        <dbReference type="ARBA" id="ARBA00023160"/>
    </source>
</evidence>
<dbReference type="AlphaFoldDB" id="A0A177A711"/>
<dbReference type="InterPro" id="IPR000794">
    <property type="entry name" value="Beta-ketoacyl_synthase"/>
</dbReference>
<evidence type="ECO:0000256" key="4">
    <source>
        <dbReference type="ARBA" id="ARBA00022679"/>
    </source>
</evidence>
<gene>
    <name evidence="13" type="primary">CEM1</name>
    <name evidence="13" type="ORF">VC83_05897</name>
</gene>
<dbReference type="Proteomes" id="UP000077154">
    <property type="component" value="Unassembled WGS sequence"/>
</dbReference>
<evidence type="ECO:0000259" key="12">
    <source>
        <dbReference type="PROSITE" id="PS52004"/>
    </source>
</evidence>
<evidence type="ECO:0000256" key="9">
    <source>
        <dbReference type="PIRNR" id="PIRNR000447"/>
    </source>
</evidence>
<evidence type="ECO:0000256" key="6">
    <source>
        <dbReference type="ARBA" id="ARBA00023098"/>
    </source>
</evidence>
<evidence type="ECO:0000256" key="3">
    <source>
        <dbReference type="ARBA" id="ARBA00022516"/>
    </source>
</evidence>
<dbReference type="InterPro" id="IPR014030">
    <property type="entry name" value="Ketoacyl_synth_N"/>
</dbReference>
<dbReference type="OrthoDB" id="5334845at2759"/>
<dbReference type="SMART" id="SM00825">
    <property type="entry name" value="PKS_KS"/>
    <property type="match status" value="1"/>
</dbReference>
<dbReference type="PROSITE" id="PS52004">
    <property type="entry name" value="KS3_2"/>
    <property type="match status" value="1"/>
</dbReference>
<dbReference type="GeneID" id="36288959"/>
<dbReference type="FunFam" id="3.40.47.10:FF:000015">
    <property type="entry name" value="3-oxoacyl-[acyl-carrier-protein] synthase, mitochondrial"/>
    <property type="match status" value="1"/>
</dbReference>
<dbReference type="EMBL" id="KV441401">
    <property type="protein sequence ID" value="OAF57081.1"/>
    <property type="molecule type" value="Genomic_DNA"/>
</dbReference>
<evidence type="ECO:0000256" key="1">
    <source>
        <dbReference type="ARBA" id="ARBA00005194"/>
    </source>
</evidence>
<feature type="domain" description="Ketosynthase family 3 (KS3)" evidence="12">
    <location>
        <begin position="1"/>
        <end position="444"/>
    </location>
</feature>
<dbReference type="CDD" id="cd00834">
    <property type="entry name" value="KAS_I_II"/>
    <property type="match status" value="1"/>
</dbReference>
<reference evidence="13" key="1">
    <citation type="submission" date="2016-03" db="EMBL/GenBank/DDBJ databases">
        <title>Updated assembly of Pseudogymnoascus destructans, the fungus causing white-nose syndrome of bats.</title>
        <authorList>
            <person name="Palmer J.M."/>
            <person name="Drees K.P."/>
            <person name="Foster J.T."/>
            <person name="Lindner D.L."/>
        </authorList>
    </citation>
    <scope>NUCLEOTIDE SEQUENCE [LARGE SCALE GENOMIC DNA]</scope>
    <source>
        <strain evidence="13">20631-21</strain>
    </source>
</reference>
<keyword evidence="8" id="KW-0012">Acyltransferase</keyword>
<keyword evidence="3 9" id="KW-0444">Lipid biosynthesis</keyword>
<evidence type="ECO:0000256" key="2">
    <source>
        <dbReference type="ARBA" id="ARBA00008467"/>
    </source>
</evidence>
<evidence type="ECO:0000256" key="8">
    <source>
        <dbReference type="ARBA" id="ARBA00023315"/>
    </source>
</evidence>
<sequence>MRRVVITGLGAVTPLGASISRTWRGLIAGKSGLVATPDSEEYRAIPSRVAGLVPTEFRQSFIEPVPKDESYESKAPLKHLLWNADEWLSGADQRRMAKYTQYAIAASDMALADAGWDPKPGSIGAQDTGVCLGSGIGNFEEIYDTSITYHKGGYKKVSPLFVPKLLVNLAAGHISMRHSFLGPNHSVSTACTTGAHSIGDAARFIAFGDATVMVAGGSESCIHPLALAGFARSRSLSSAYNSTPSAASRPFDSGRDGFVIGEGAGVMVLEELEHAKARGAQIYAEVLGYGLSADAYHMTAPREDGAGALLAMRRALRTAGVRPGEVGYVNAHATSTVIGDAAEAAAVRTLMLGEEGVEKEGDVTVSSTKGAIGHLLGAAGAVEAIFAVLAIREGVVPPTLNLDQPDPDRGFNYVPLHAQDRSVDVAISNSFGFGGTNATLVFAREGYRI</sequence>
<organism evidence="13">
    <name type="scientific">Pseudogymnoascus destructans</name>
    <dbReference type="NCBI Taxonomy" id="655981"/>
    <lineage>
        <taxon>Eukaryota</taxon>
        <taxon>Fungi</taxon>
        <taxon>Dikarya</taxon>
        <taxon>Ascomycota</taxon>
        <taxon>Pezizomycotina</taxon>
        <taxon>Leotiomycetes</taxon>
        <taxon>Thelebolales</taxon>
        <taxon>Thelebolaceae</taxon>
        <taxon>Pseudogymnoascus</taxon>
    </lineage>
</organism>
<keyword evidence="6" id="KW-0443">Lipid metabolism</keyword>
<dbReference type="PIRSF" id="PIRSF000447">
    <property type="entry name" value="KAS_II"/>
    <property type="match status" value="1"/>
</dbReference>
<evidence type="ECO:0000256" key="5">
    <source>
        <dbReference type="ARBA" id="ARBA00022832"/>
    </source>
</evidence>
<evidence type="ECO:0000313" key="13">
    <source>
        <dbReference type="EMBL" id="OAF57081.1"/>
    </source>
</evidence>
<dbReference type="Pfam" id="PF00109">
    <property type="entry name" value="ketoacyl-synt"/>
    <property type="match status" value="1"/>
</dbReference>
<feature type="active site" description="For beta-ketoacyl synthase activity" evidence="10">
    <location>
        <position position="191"/>
    </location>
</feature>
<name>A0A177A711_9PEZI</name>
<dbReference type="eggNOG" id="KOG1394">
    <property type="taxonomic scope" value="Eukaryota"/>
</dbReference>
<accession>A0A177A711</accession>
<keyword evidence="7 9" id="KW-0275">Fatty acid biosynthesis</keyword>
<protein>
    <recommendedName>
        <fullName evidence="9">3-oxoacyl-[acyl-carrier-protein] synthase</fullName>
    </recommendedName>
</protein>
<dbReference type="VEuPathDB" id="FungiDB:GMDG_02262"/>
<dbReference type="PANTHER" id="PTHR11712:SF336">
    <property type="entry name" value="3-OXOACYL-[ACYL-CARRIER-PROTEIN] SYNTHASE, MITOCHONDRIAL"/>
    <property type="match status" value="1"/>
</dbReference>
<dbReference type="GO" id="GO:0006633">
    <property type="term" value="P:fatty acid biosynthetic process"/>
    <property type="evidence" value="ECO:0007669"/>
    <property type="project" value="UniProtKB-KW"/>
</dbReference>
<dbReference type="NCBIfam" id="NF005589">
    <property type="entry name" value="PRK07314.1"/>
    <property type="match status" value="1"/>
</dbReference>
<comment type="pathway">
    <text evidence="1">Lipid metabolism; fatty acid biosynthesis.</text>
</comment>
<dbReference type="InterPro" id="IPR016039">
    <property type="entry name" value="Thiolase-like"/>
</dbReference>
<dbReference type="Pfam" id="PF02801">
    <property type="entry name" value="Ketoacyl-synt_C"/>
    <property type="match status" value="1"/>
</dbReference>
<dbReference type="InterPro" id="IPR014031">
    <property type="entry name" value="Ketoacyl_synth_C"/>
</dbReference>
<dbReference type="Gene3D" id="3.40.47.10">
    <property type="match status" value="1"/>
</dbReference>
<keyword evidence="5" id="KW-0276">Fatty acid metabolism</keyword>
<dbReference type="PANTHER" id="PTHR11712">
    <property type="entry name" value="POLYKETIDE SYNTHASE-RELATED"/>
    <property type="match status" value="1"/>
</dbReference>
<dbReference type="InterPro" id="IPR017568">
    <property type="entry name" value="3-oxoacyl-ACP_synth-2"/>
</dbReference>
<dbReference type="RefSeq" id="XP_024322372.1">
    <property type="nucleotide sequence ID" value="XM_024469504.1"/>
</dbReference>
<dbReference type="SUPFAM" id="SSF53901">
    <property type="entry name" value="Thiolase-like"/>
    <property type="match status" value="2"/>
</dbReference>
<dbReference type="GO" id="GO:0004315">
    <property type="term" value="F:3-oxoacyl-[acyl-carrier-protein] synthase activity"/>
    <property type="evidence" value="ECO:0007669"/>
    <property type="project" value="InterPro"/>
</dbReference>
<evidence type="ECO:0000256" key="11">
    <source>
        <dbReference type="RuleBase" id="RU003694"/>
    </source>
</evidence>
<dbReference type="NCBIfam" id="TIGR03150">
    <property type="entry name" value="fabF"/>
    <property type="match status" value="1"/>
</dbReference>
<keyword evidence="4 9" id="KW-0808">Transferase</keyword>
<evidence type="ECO:0000256" key="10">
    <source>
        <dbReference type="PIRSR" id="PIRSR000447-1"/>
    </source>
</evidence>
<comment type="similarity">
    <text evidence="2 9 11">Belongs to the thiolase-like superfamily. Beta-ketoacyl-ACP synthases family.</text>
</comment>